<proteinExistence type="predicted"/>
<feature type="region of interest" description="Disordered" evidence="1">
    <location>
        <begin position="130"/>
        <end position="154"/>
    </location>
</feature>
<evidence type="ECO:0000256" key="2">
    <source>
        <dbReference type="SAM" id="Phobius"/>
    </source>
</evidence>
<keyword evidence="2" id="KW-0472">Membrane</keyword>
<dbReference type="AlphaFoldDB" id="A0ABD5YM39"/>
<organism evidence="3 4">
    <name type="scientific">Halocatena marina</name>
    <dbReference type="NCBI Taxonomy" id="2934937"/>
    <lineage>
        <taxon>Archaea</taxon>
        <taxon>Methanobacteriati</taxon>
        <taxon>Methanobacteriota</taxon>
        <taxon>Stenosarchaea group</taxon>
        <taxon>Halobacteria</taxon>
        <taxon>Halobacteriales</taxon>
        <taxon>Natronomonadaceae</taxon>
        <taxon>Halocatena</taxon>
    </lineage>
</organism>
<evidence type="ECO:0000313" key="3">
    <source>
        <dbReference type="EMBL" id="MFC7190434.1"/>
    </source>
</evidence>
<name>A0ABD5YM39_9EURY</name>
<dbReference type="NCBIfam" id="NF038145">
    <property type="entry name" value="Hvo_1808_fam"/>
    <property type="match status" value="1"/>
</dbReference>
<feature type="transmembrane region" description="Helical" evidence="2">
    <location>
        <begin position="324"/>
        <end position="341"/>
    </location>
</feature>
<keyword evidence="2" id="KW-0812">Transmembrane</keyword>
<dbReference type="RefSeq" id="WP_390206527.1">
    <property type="nucleotide sequence ID" value="NZ_JBHTAX010000001.1"/>
</dbReference>
<keyword evidence="2" id="KW-1133">Transmembrane helix</keyword>
<accession>A0ABD5YM39</accession>
<gene>
    <name evidence="3" type="ORF">ACFQL7_11605</name>
</gene>
<feature type="region of interest" description="Disordered" evidence="1">
    <location>
        <begin position="296"/>
        <end position="321"/>
    </location>
</feature>
<comment type="caution">
    <text evidence="3">The sequence shown here is derived from an EMBL/GenBank/DDBJ whole genome shotgun (WGS) entry which is preliminary data.</text>
</comment>
<reference evidence="3 4" key="1">
    <citation type="journal article" date="2019" name="Int. J. Syst. Evol. Microbiol.">
        <title>The Global Catalogue of Microorganisms (GCM) 10K type strain sequencing project: providing services to taxonomists for standard genome sequencing and annotation.</title>
        <authorList>
            <consortium name="The Broad Institute Genomics Platform"/>
            <consortium name="The Broad Institute Genome Sequencing Center for Infectious Disease"/>
            <person name="Wu L."/>
            <person name="Ma J."/>
        </authorList>
    </citation>
    <scope>NUCLEOTIDE SEQUENCE [LARGE SCALE GENOMIC DNA]</scope>
    <source>
        <strain evidence="3 4">RDMS1</strain>
    </source>
</reference>
<dbReference type="InterPro" id="IPR047792">
    <property type="entry name" value="Hvo_1808-like"/>
</dbReference>
<protein>
    <submittedName>
        <fullName evidence="3">Hvo_1808 family surface protein</fullName>
    </submittedName>
</protein>
<feature type="compositionally biased region" description="Low complexity" evidence="1">
    <location>
        <begin position="301"/>
        <end position="320"/>
    </location>
</feature>
<dbReference type="EMBL" id="JBHTAX010000001">
    <property type="protein sequence ID" value="MFC7190434.1"/>
    <property type="molecule type" value="Genomic_DNA"/>
</dbReference>
<evidence type="ECO:0000256" key="1">
    <source>
        <dbReference type="SAM" id="MobiDB-lite"/>
    </source>
</evidence>
<keyword evidence="4" id="KW-1185">Reference proteome</keyword>
<evidence type="ECO:0000313" key="4">
    <source>
        <dbReference type="Proteomes" id="UP001596417"/>
    </source>
</evidence>
<sequence length="345" mass="38412">MVIVGDPSKPTVDGATMIHELAHMLQDQQFDLQQQRYRHSTLDGEFAKDGLVEGEAAYITERYRQNCQDGWNCVDNPTSGNNADRTATFRFYRFTYFPYAAGEVYVRTLFGNGGWTAINDAHTQLPTSTATVIHPGRPDEPSNQSFTDRSRNGWNRIENDTVGEAGIYTLFWRQSASDSPIREENLSRSDSSADVYNYVSRPSSGWRSDGLYTYAKGDKRGYVWKTSWDSERDAREFRNAYIEILETEGATKQGVHTWRINNGAFADAFSVRRTGTTVTIVNGPTIDALDDIDSKADATTEEQSTHTTNTEDTTTTTTTTSGPGFGGLIAIAGIVLLSVMLQPRQ</sequence>
<dbReference type="Proteomes" id="UP001596417">
    <property type="component" value="Unassembled WGS sequence"/>
</dbReference>